<organism evidence="1 2">
    <name type="scientific">Brucella thiophenivorans</name>
    <dbReference type="NCBI Taxonomy" id="571255"/>
    <lineage>
        <taxon>Bacteria</taxon>
        <taxon>Pseudomonadati</taxon>
        <taxon>Pseudomonadota</taxon>
        <taxon>Alphaproteobacteria</taxon>
        <taxon>Hyphomicrobiales</taxon>
        <taxon>Brucellaceae</taxon>
        <taxon>Brucella/Ochrobactrum group</taxon>
        <taxon>Brucella</taxon>
    </lineage>
</organism>
<dbReference type="Proteomes" id="UP000215590">
    <property type="component" value="Unassembled WGS sequence"/>
</dbReference>
<evidence type="ECO:0000313" key="2">
    <source>
        <dbReference type="Proteomes" id="UP000215590"/>
    </source>
</evidence>
<keyword evidence="2" id="KW-1185">Reference proteome</keyword>
<gene>
    <name evidence="1" type="ORF">CEV31_2611</name>
</gene>
<comment type="caution">
    <text evidence="1">The sequence shown here is derived from an EMBL/GenBank/DDBJ whole genome shotgun (WGS) entry which is preliminary data.</text>
</comment>
<reference evidence="1 2" key="1">
    <citation type="submission" date="2017-07" db="EMBL/GenBank/DDBJ databases">
        <title>Phylogenetic study on the rhizospheric bacterium Ochrobactrum sp. A44.</title>
        <authorList>
            <person name="Krzyzanowska D.M."/>
            <person name="Ossowicki A."/>
            <person name="Rajewska M."/>
            <person name="Maciag T."/>
            <person name="Kaczynski Z."/>
            <person name="Czerwicka M."/>
            <person name="Jafra S."/>
        </authorList>
    </citation>
    <scope>NUCLEOTIDE SEQUENCE [LARGE SCALE GENOMIC DNA]</scope>
    <source>
        <strain evidence="1 2">DSM 7216</strain>
    </source>
</reference>
<sequence length="50" mass="5932">MKRNDEKWLKCGAFLILDFRHFKSSIYISTLTTKMLNKAFKDTAKLRHQG</sequence>
<accession>A0A256FWR0</accession>
<evidence type="ECO:0000313" key="1">
    <source>
        <dbReference type="EMBL" id="OYR19263.1"/>
    </source>
</evidence>
<dbReference type="AlphaFoldDB" id="A0A256FWR0"/>
<proteinExistence type="predicted"/>
<protein>
    <submittedName>
        <fullName evidence="1">Uncharacterized protein</fullName>
    </submittedName>
</protein>
<dbReference type="EMBL" id="NNRJ01000019">
    <property type="protein sequence ID" value="OYR19263.1"/>
    <property type="molecule type" value="Genomic_DNA"/>
</dbReference>
<name>A0A256FWR0_9HYPH</name>